<organism evidence="3 4">
    <name type="scientific">Novosphingobium humi</name>
    <dbReference type="NCBI Taxonomy" id="2282397"/>
    <lineage>
        <taxon>Bacteria</taxon>
        <taxon>Pseudomonadati</taxon>
        <taxon>Pseudomonadota</taxon>
        <taxon>Alphaproteobacteria</taxon>
        <taxon>Sphingomonadales</taxon>
        <taxon>Sphingomonadaceae</taxon>
        <taxon>Novosphingobium</taxon>
    </lineage>
</organism>
<name>A0ABY7U1Z3_9SPHN</name>
<gene>
    <name evidence="3" type="ORF">PQ457_06520</name>
</gene>
<evidence type="ECO:0000256" key="1">
    <source>
        <dbReference type="SAM" id="MobiDB-lite"/>
    </source>
</evidence>
<dbReference type="InterPro" id="IPR000415">
    <property type="entry name" value="Nitroreductase-like"/>
</dbReference>
<dbReference type="CDD" id="cd02136">
    <property type="entry name" value="PnbA_NfnB-like"/>
    <property type="match status" value="1"/>
</dbReference>
<evidence type="ECO:0000259" key="2">
    <source>
        <dbReference type="Pfam" id="PF00881"/>
    </source>
</evidence>
<feature type="region of interest" description="Disordered" evidence="1">
    <location>
        <begin position="166"/>
        <end position="186"/>
    </location>
</feature>
<reference evidence="3 4" key="1">
    <citation type="submission" date="2023-02" db="EMBL/GenBank/DDBJ databases">
        <title>Genome sequence of Novosphingobium humi KACC 19094.</title>
        <authorList>
            <person name="Kim S."/>
            <person name="Heo J."/>
            <person name="Kwon S.-W."/>
        </authorList>
    </citation>
    <scope>NUCLEOTIDE SEQUENCE [LARGE SCALE GENOMIC DNA]</scope>
    <source>
        <strain evidence="3 4">KACC 19094</strain>
    </source>
</reference>
<keyword evidence="4" id="KW-1185">Reference proteome</keyword>
<dbReference type="EMBL" id="CP117417">
    <property type="protein sequence ID" value="WCT78610.1"/>
    <property type="molecule type" value="Genomic_DNA"/>
</dbReference>
<dbReference type="PANTHER" id="PTHR23026">
    <property type="entry name" value="NADPH NITROREDUCTASE"/>
    <property type="match status" value="1"/>
</dbReference>
<feature type="compositionally biased region" description="Basic and acidic residues" evidence="1">
    <location>
        <begin position="176"/>
        <end position="186"/>
    </location>
</feature>
<protein>
    <submittedName>
        <fullName evidence="3">Nitroreductase</fullName>
    </submittedName>
</protein>
<dbReference type="SUPFAM" id="SSF55469">
    <property type="entry name" value="FMN-dependent nitroreductase-like"/>
    <property type="match status" value="1"/>
</dbReference>
<dbReference type="Proteomes" id="UP001218231">
    <property type="component" value="Chromosome"/>
</dbReference>
<dbReference type="Gene3D" id="3.40.109.10">
    <property type="entry name" value="NADH Oxidase"/>
    <property type="match status" value="1"/>
</dbReference>
<accession>A0ABY7U1Z3</accession>
<dbReference type="Pfam" id="PF00881">
    <property type="entry name" value="Nitroreductase"/>
    <property type="match status" value="1"/>
</dbReference>
<dbReference type="InterPro" id="IPR029479">
    <property type="entry name" value="Nitroreductase"/>
</dbReference>
<sequence>MELDQAIYGRRATRAYTHEPIDRSVLEAVIDAAIQAPSAMDSQPWGFCILRNRLMLENISREAKALLMRAPPAGLDAHRFDDMLGNPDFDIFYQAPVLILICATKDSAWSHIDCTLAAQNLMLAAHGKGLGSCWIGFAQSWFQTGKGRAALDLPPHWQPVAPIIVGHPSADTPAPPREKPELLWRD</sequence>
<dbReference type="PANTHER" id="PTHR23026:SF123">
    <property type="entry name" value="NAD(P)H NITROREDUCTASE RV3131-RELATED"/>
    <property type="match status" value="1"/>
</dbReference>
<dbReference type="RefSeq" id="WP_273618920.1">
    <property type="nucleotide sequence ID" value="NZ_CP117417.1"/>
</dbReference>
<proteinExistence type="predicted"/>
<evidence type="ECO:0000313" key="4">
    <source>
        <dbReference type="Proteomes" id="UP001218231"/>
    </source>
</evidence>
<dbReference type="InterPro" id="IPR050627">
    <property type="entry name" value="Nitroreductase/BluB"/>
</dbReference>
<evidence type="ECO:0000313" key="3">
    <source>
        <dbReference type="EMBL" id="WCT78610.1"/>
    </source>
</evidence>
<feature type="domain" description="Nitroreductase" evidence="2">
    <location>
        <begin position="7"/>
        <end position="167"/>
    </location>
</feature>